<protein>
    <submittedName>
        <fullName evidence="1">Uncharacterized protein</fullName>
    </submittedName>
</protein>
<proteinExistence type="predicted"/>
<name>A0A160VGP7_9ZZZZ</name>
<reference evidence="1" key="1">
    <citation type="submission" date="2015-10" db="EMBL/GenBank/DDBJ databases">
        <authorList>
            <person name="Gilbert D.G."/>
        </authorList>
    </citation>
    <scope>NUCLEOTIDE SEQUENCE</scope>
</reference>
<organism evidence="1">
    <name type="scientific">hydrothermal vent metagenome</name>
    <dbReference type="NCBI Taxonomy" id="652676"/>
    <lineage>
        <taxon>unclassified sequences</taxon>
        <taxon>metagenomes</taxon>
        <taxon>ecological metagenomes</taxon>
    </lineage>
</organism>
<dbReference type="AlphaFoldDB" id="A0A160VGP7"/>
<gene>
    <name evidence="1" type="ORF">MGWOODY_Mmi1217</name>
</gene>
<dbReference type="EMBL" id="FAXC01000262">
    <property type="protein sequence ID" value="CUV09562.1"/>
    <property type="molecule type" value="Genomic_DNA"/>
</dbReference>
<evidence type="ECO:0000313" key="1">
    <source>
        <dbReference type="EMBL" id="CUV09562.1"/>
    </source>
</evidence>
<accession>A0A160VGP7</accession>
<sequence length="43" mass="4911">MPVNINRMFIPSPTHNPAILFKLSSLRMANIRSVNQYKLLNGI</sequence>